<feature type="domain" description="NmrA-like" evidence="2">
    <location>
        <begin position="61"/>
        <end position="311"/>
    </location>
</feature>
<dbReference type="AlphaFoldDB" id="A0A364MXS4"/>
<dbReference type="SUPFAM" id="SSF51735">
    <property type="entry name" value="NAD(P)-binding Rossmann-fold domains"/>
    <property type="match status" value="1"/>
</dbReference>
<evidence type="ECO:0000256" key="1">
    <source>
        <dbReference type="SAM" id="MobiDB-lite"/>
    </source>
</evidence>
<dbReference type="PANTHER" id="PTHR43162">
    <property type="match status" value="1"/>
</dbReference>
<dbReference type="PANTHER" id="PTHR43162:SF1">
    <property type="entry name" value="PRESTALK A DIFFERENTIATION PROTEIN A"/>
    <property type="match status" value="1"/>
</dbReference>
<dbReference type="InterPro" id="IPR008030">
    <property type="entry name" value="NmrA-like"/>
</dbReference>
<dbReference type="Pfam" id="PF05368">
    <property type="entry name" value="NmrA"/>
    <property type="match status" value="1"/>
</dbReference>
<name>A0A364MXS4_STELY</name>
<evidence type="ECO:0000313" key="4">
    <source>
        <dbReference type="Proteomes" id="UP000249619"/>
    </source>
</evidence>
<organism evidence="3 4">
    <name type="scientific">Stemphylium lycopersici</name>
    <name type="common">Tomato gray leaf spot disease fungus</name>
    <name type="synonym">Thyrospora lycopersici</name>
    <dbReference type="NCBI Taxonomy" id="183478"/>
    <lineage>
        <taxon>Eukaryota</taxon>
        <taxon>Fungi</taxon>
        <taxon>Dikarya</taxon>
        <taxon>Ascomycota</taxon>
        <taxon>Pezizomycotina</taxon>
        <taxon>Dothideomycetes</taxon>
        <taxon>Pleosporomycetidae</taxon>
        <taxon>Pleosporales</taxon>
        <taxon>Pleosporineae</taxon>
        <taxon>Pleosporaceae</taxon>
        <taxon>Stemphylium</taxon>
    </lineage>
</organism>
<feature type="region of interest" description="Disordered" evidence="1">
    <location>
        <begin position="26"/>
        <end position="47"/>
    </location>
</feature>
<comment type="caution">
    <text evidence="3">The sequence shown here is derived from an EMBL/GenBank/DDBJ whole genome shotgun (WGS) entry which is preliminary data.</text>
</comment>
<proteinExistence type="predicted"/>
<dbReference type="InterPro" id="IPR051604">
    <property type="entry name" value="Ergot_Alk_Oxidoreductase"/>
</dbReference>
<dbReference type="InterPro" id="IPR036291">
    <property type="entry name" value="NAD(P)-bd_dom_sf"/>
</dbReference>
<dbReference type="Gene3D" id="3.40.50.720">
    <property type="entry name" value="NAD(P)-binding Rossmann-like Domain"/>
    <property type="match status" value="1"/>
</dbReference>
<evidence type="ECO:0000259" key="2">
    <source>
        <dbReference type="Pfam" id="PF05368"/>
    </source>
</evidence>
<dbReference type="STRING" id="183478.A0A364MXS4"/>
<accession>A0A364MXS4</accession>
<dbReference type="Proteomes" id="UP000249619">
    <property type="component" value="Unassembled WGS sequence"/>
</dbReference>
<evidence type="ECO:0000313" key="3">
    <source>
        <dbReference type="EMBL" id="RAR06580.1"/>
    </source>
</evidence>
<protein>
    <submittedName>
        <fullName evidence="3">NAD(P)-binding protein</fullName>
    </submittedName>
</protein>
<gene>
    <name evidence="3" type="ORF">DDE83_006915</name>
</gene>
<dbReference type="EMBL" id="QGDH01000114">
    <property type="protein sequence ID" value="RAR06580.1"/>
    <property type="molecule type" value="Genomic_DNA"/>
</dbReference>
<sequence>MSPPYYSSRDPASVFFAQNCPEIPKISTSTNHRKTNNPVGCAQSSSAHPVSRAATKFTPSHEQVETFAADFSDKDAINRVLQGADRVFVNLPSTSFNKSEPIIAAARNIGEAAKKASVPLILFNTSMPVPKEPQDIKAQDDRRVMRSLLRESVPVISIEPVVYLDNLLEGWALPPIRDRQTVVYCHKPDLRVSWICHHDVAQIMMAAMHHPELAGRDIAVGGPETVVLSQLTEKLSKAWGRELGYENQTVADFCDKISKTMEGRGLETETVVNQMFKAYTYYNEAEDEPFNVDMTPVVEELGVELTPIEAWAKRRSPWDDKGHY</sequence>
<keyword evidence="4" id="KW-1185">Reference proteome</keyword>
<reference evidence="4" key="1">
    <citation type="submission" date="2018-05" db="EMBL/GenBank/DDBJ databases">
        <title>Draft genome sequence of Stemphylium lycopersici strain CIDEFI 213.</title>
        <authorList>
            <person name="Medina R."/>
            <person name="Franco M.E.E."/>
            <person name="Lucentini C.G."/>
            <person name="Saparrat M.C.N."/>
            <person name="Balatti P.A."/>
        </authorList>
    </citation>
    <scope>NUCLEOTIDE SEQUENCE [LARGE SCALE GENOMIC DNA]</scope>
    <source>
        <strain evidence="4">CIDEFI 213</strain>
    </source>
</reference>